<sequence>MTTDTSGSDYARGAIIRKRGASLAPTTPPPNDQPLVAPTKVQVVSSSPTILEMEKEGDNDASTVRSPSMRTYREGDDKRLAGFGGFTSIHQQQDQMQNEEVELVPGPVRVSLTDEGVHGSDSQEVPGAQFHTNGQADTTQQFINGEILEKNIVPGSRYVEITAK</sequence>
<reference evidence="1" key="1">
    <citation type="submission" date="2023-04" db="EMBL/GenBank/DDBJ databases">
        <title>Draft Genome sequencing of Naganishia species isolated from polar environments using Oxford Nanopore Technology.</title>
        <authorList>
            <person name="Leo P."/>
            <person name="Venkateswaran K."/>
        </authorList>
    </citation>
    <scope>NUCLEOTIDE SEQUENCE</scope>
    <source>
        <strain evidence="1">MNA-CCFEE 5261</strain>
    </source>
</reference>
<gene>
    <name evidence="1" type="ORF">QFC19_001397</name>
</gene>
<comment type="caution">
    <text evidence="1">The sequence shown here is derived from an EMBL/GenBank/DDBJ whole genome shotgun (WGS) entry which is preliminary data.</text>
</comment>
<evidence type="ECO:0000313" key="2">
    <source>
        <dbReference type="Proteomes" id="UP001241377"/>
    </source>
</evidence>
<dbReference type="EMBL" id="JASBWR010000010">
    <property type="protein sequence ID" value="KAJ9110888.1"/>
    <property type="molecule type" value="Genomic_DNA"/>
</dbReference>
<accession>A0ACC2WGL6</accession>
<organism evidence="1 2">
    <name type="scientific">Naganishia cerealis</name>
    <dbReference type="NCBI Taxonomy" id="610337"/>
    <lineage>
        <taxon>Eukaryota</taxon>
        <taxon>Fungi</taxon>
        <taxon>Dikarya</taxon>
        <taxon>Basidiomycota</taxon>
        <taxon>Agaricomycotina</taxon>
        <taxon>Tremellomycetes</taxon>
        <taxon>Filobasidiales</taxon>
        <taxon>Filobasidiaceae</taxon>
        <taxon>Naganishia</taxon>
    </lineage>
</organism>
<proteinExistence type="predicted"/>
<name>A0ACC2WGL6_9TREE</name>
<evidence type="ECO:0000313" key="1">
    <source>
        <dbReference type="EMBL" id="KAJ9110888.1"/>
    </source>
</evidence>
<dbReference type="Proteomes" id="UP001241377">
    <property type="component" value="Unassembled WGS sequence"/>
</dbReference>
<protein>
    <submittedName>
        <fullName evidence="1">Uncharacterized protein</fullName>
    </submittedName>
</protein>
<keyword evidence="2" id="KW-1185">Reference proteome</keyword>